<keyword evidence="6" id="KW-0227">DNA damage</keyword>
<comment type="catalytic activity">
    <reaction evidence="1">
        <text>Hydrolysis of DNA containing ring-opened 7-methylguanine residues, releasing 2,6-diamino-4-hydroxy-5-(N-methyl)formamidopyrimidine.</text>
        <dbReference type="EC" id="3.2.2.23"/>
    </reaction>
</comment>
<dbReference type="Pfam" id="PF06831">
    <property type="entry name" value="H2TH"/>
    <property type="match status" value="1"/>
</dbReference>
<keyword evidence="11" id="KW-0234">DNA repair</keyword>
<evidence type="ECO:0000256" key="2">
    <source>
        <dbReference type="ARBA" id="ARBA00001947"/>
    </source>
</evidence>
<evidence type="ECO:0000256" key="15">
    <source>
        <dbReference type="ARBA" id="ARBA00044632"/>
    </source>
</evidence>
<protein>
    <submittedName>
        <fullName evidence="18">Bifunctional DNA-formamidopyrimidine glycosylase/DNA-(Apurinic or apyrimidinic site) lyase</fullName>
        <ecNumber evidence="18">3.2.2.23</ecNumber>
        <ecNumber evidence="18">4.2.99.18</ecNumber>
    </submittedName>
</protein>
<dbReference type="SMART" id="SM00898">
    <property type="entry name" value="Fapy_DNA_glyco"/>
    <property type="match status" value="1"/>
</dbReference>
<keyword evidence="7" id="KW-0863">Zinc-finger</keyword>
<comment type="catalytic activity">
    <reaction evidence="15">
        <text>2'-deoxyribonucleotide-(2'-deoxyribose 5'-phosphate)-2'-deoxyribonucleotide-DNA = a 3'-end 2'-deoxyribonucleotide-(2,3-dehydro-2,3-deoxyribose 5'-phosphate)-DNA + a 5'-end 5'-phospho-2'-deoxyribonucleoside-DNA + H(+)</text>
        <dbReference type="Rhea" id="RHEA:66592"/>
        <dbReference type="Rhea" id="RHEA-COMP:13180"/>
        <dbReference type="Rhea" id="RHEA-COMP:16897"/>
        <dbReference type="Rhea" id="RHEA-COMP:17067"/>
        <dbReference type="ChEBI" id="CHEBI:15378"/>
        <dbReference type="ChEBI" id="CHEBI:136412"/>
        <dbReference type="ChEBI" id="CHEBI:157695"/>
        <dbReference type="ChEBI" id="CHEBI:167181"/>
        <dbReference type="EC" id="4.2.99.18"/>
    </reaction>
</comment>
<dbReference type="SUPFAM" id="SSF81624">
    <property type="entry name" value="N-terminal domain of MutM-like DNA repair proteins"/>
    <property type="match status" value="1"/>
</dbReference>
<dbReference type="FunFam" id="1.10.8.50:FF:000003">
    <property type="entry name" value="Formamidopyrimidine-DNA glycosylase"/>
    <property type="match status" value="1"/>
</dbReference>
<evidence type="ECO:0000256" key="5">
    <source>
        <dbReference type="ARBA" id="ARBA00022723"/>
    </source>
</evidence>
<dbReference type="GO" id="GO:0003684">
    <property type="term" value="F:damaged DNA binding"/>
    <property type="evidence" value="ECO:0007669"/>
    <property type="project" value="InterPro"/>
</dbReference>
<name>A0A9Q8TYF5_9GAMM</name>
<comment type="subunit">
    <text evidence="4">Monomer.</text>
</comment>
<evidence type="ECO:0000256" key="9">
    <source>
        <dbReference type="ARBA" id="ARBA00022833"/>
    </source>
</evidence>
<dbReference type="GO" id="GO:0006284">
    <property type="term" value="P:base-excision repair"/>
    <property type="evidence" value="ECO:0007669"/>
    <property type="project" value="InterPro"/>
</dbReference>
<dbReference type="NCBIfam" id="NF002211">
    <property type="entry name" value="PRK01103.1"/>
    <property type="match status" value="1"/>
</dbReference>
<dbReference type="PANTHER" id="PTHR22993">
    <property type="entry name" value="FORMAMIDOPYRIMIDINE-DNA GLYCOSYLASE"/>
    <property type="match status" value="1"/>
</dbReference>
<dbReference type="Proteomes" id="UP001056381">
    <property type="component" value="Chromosome"/>
</dbReference>
<dbReference type="CDD" id="cd08966">
    <property type="entry name" value="EcFpg-like_N"/>
    <property type="match status" value="1"/>
</dbReference>
<evidence type="ECO:0000256" key="3">
    <source>
        <dbReference type="ARBA" id="ARBA00009409"/>
    </source>
</evidence>
<comment type="similarity">
    <text evidence="3">Belongs to the FPG family.</text>
</comment>
<feature type="domain" description="Formamidopyrimidine-DNA glycosylase H2TH DNA-binding" evidence="17">
    <location>
        <begin position="130"/>
        <end position="221"/>
    </location>
</feature>
<dbReference type="SUPFAM" id="SSF57716">
    <property type="entry name" value="Glucocorticoid receptor-like (DNA-binding domain)"/>
    <property type="match status" value="1"/>
</dbReference>
<evidence type="ECO:0000256" key="7">
    <source>
        <dbReference type="ARBA" id="ARBA00022771"/>
    </source>
</evidence>
<evidence type="ECO:0000256" key="1">
    <source>
        <dbReference type="ARBA" id="ARBA00001668"/>
    </source>
</evidence>
<keyword evidence="9" id="KW-0862">Zinc</keyword>
<evidence type="ECO:0000256" key="12">
    <source>
        <dbReference type="ARBA" id="ARBA00023239"/>
    </source>
</evidence>
<organism evidence="18 19">
    <name type="scientific">SAR86 cluster bacterium</name>
    <dbReference type="NCBI Taxonomy" id="2030880"/>
    <lineage>
        <taxon>Bacteria</taxon>
        <taxon>Pseudomonadati</taxon>
        <taxon>Pseudomonadota</taxon>
        <taxon>Gammaproteobacteria</taxon>
        <taxon>SAR86 cluster</taxon>
    </lineage>
</organism>
<keyword evidence="14 18" id="KW-0326">Glycosidase</keyword>
<evidence type="ECO:0000256" key="4">
    <source>
        <dbReference type="ARBA" id="ARBA00011245"/>
    </source>
</evidence>
<dbReference type="InterPro" id="IPR035937">
    <property type="entry name" value="FPG_N"/>
</dbReference>
<dbReference type="InterPro" id="IPR015886">
    <property type="entry name" value="H2TH_FPG"/>
</dbReference>
<evidence type="ECO:0000256" key="8">
    <source>
        <dbReference type="ARBA" id="ARBA00022801"/>
    </source>
</evidence>
<dbReference type="AlphaFoldDB" id="A0A9Q8TYF5"/>
<dbReference type="Gene3D" id="3.20.190.10">
    <property type="entry name" value="MutM-like, N-terminal"/>
    <property type="match status" value="1"/>
</dbReference>
<dbReference type="InterPro" id="IPR015887">
    <property type="entry name" value="DNA_glyclase_Znf_dom_DNA_BS"/>
</dbReference>
<keyword evidence="8 18" id="KW-0378">Hydrolase</keyword>
<keyword evidence="13" id="KW-0511">Multifunctional enzyme</keyword>
<proteinExistence type="inferred from homology"/>
<dbReference type="Gene3D" id="1.10.8.50">
    <property type="match status" value="1"/>
</dbReference>
<dbReference type="InterPro" id="IPR010979">
    <property type="entry name" value="Ribosomal_uS13-like_H2TH"/>
</dbReference>
<dbReference type="Pfam" id="PF01149">
    <property type="entry name" value="Fapy_DNA_glyco"/>
    <property type="match status" value="1"/>
</dbReference>
<evidence type="ECO:0000256" key="6">
    <source>
        <dbReference type="ARBA" id="ARBA00022763"/>
    </source>
</evidence>
<sequence>MPELPEVETTKRGVEPFLKNKIIKKVEVRNISLRVPVNKAKLKKIINKKIVEVGRKGKYIFLQLNDESKIIIHLGMSGTLRVHNKFQKLKHDHVILKLETGKSLIFNDTRRFGLFHLVLKNEEFSMFENNGPDPLSQKDGKYFYNKIKKSSSTLKALLLNNKIISGIGNIYASEILFLSKLSPKKRGNKVTKLQCDEIIKFSKIILNRAIKFGGTTLNDYHNAENKPGYFKIKLFVYDREGEDCKECKSKIFQIRQNNRSTYFCKNCQS</sequence>
<keyword evidence="19" id="KW-1185">Reference proteome</keyword>
<dbReference type="GO" id="GO:0140078">
    <property type="term" value="F:class I DNA-(apurinic or apyrimidinic site) endonuclease activity"/>
    <property type="evidence" value="ECO:0007669"/>
    <property type="project" value="UniProtKB-EC"/>
</dbReference>
<keyword evidence="5" id="KW-0479">Metal-binding</keyword>
<reference evidence="18" key="1">
    <citation type="submission" date="2022-05" db="EMBL/GenBank/DDBJ databases">
        <title>Single-amplified genomics reveal most streamlined microbe among free-living bacteria.</title>
        <authorList>
            <person name="Roda-Garcia J."/>
            <person name="Haro-Moreno J.M."/>
            <person name="Rodriguez-Valera F."/>
            <person name="Almagro-Moreno S."/>
            <person name="Lopez-Perez M."/>
        </authorList>
    </citation>
    <scope>NUCLEOTIDE SEQUENCE</scope>
    <source>
        <strain evidence="18">TMED112-D2-2</strain>
    </source>
</reference>
<evidence type="ECO:0000313" key="18">
    <source>
        <dbReference type="EMBL" id="URQ63278.1"/>
    </source>
</evidence>
<keyword evidence="12 18" id="KW-0456">Lyase</keyword>
<dbReference type="EC" id="4.2.99.18" evidence="18"/>
<dbReference type="InterPro" id="IPR020629">
    <property type="entry name" value="FPG_Glyclase"/>
</dbReference>
<dbReference type="EMBL" id="CP097966">
    <property type="protein sequence ID" value="URQ63278.1"/>
    <property type="molecule type" value="Genomic_DNA"/>
</dbReference>
<dbReference type="PANTHER" id="PTHR22993:SF9">
    <property type="entry name" value="FORMAMIDOPYRIMIDINE-DNA GLYCOSYLASE"/>
    <property type="match status" value="1"/>
</dbReference>
<keyword evidence="10" id="KW-0238">DNA-binding</keyword>
<dbReference type="GO" id="GO:0034039">
    <property type="term" value="F:8-oxo-7,8-dihydroguanine DNA N-glycosylase activity"/>
    <property type="evidence" value="ECO:0007669"/>
    <property type="project" value="TreeGrafter"/>
</dbReference>
<dbReference type="SUPFAM" id="SSF46946">
    <property type="entry name" value="S13-like H2TH domain"/>
    <property type="match status" value="1"/>
</dbReference>
<evidence type="ECO:0000256" key="14">
    <source>
        <dbReference type="ARBA" id="ARBA00023295"/>
    </source>
</evidence>
<evidence type="ECO:0000256" key="10">
    <source>
        <dbReference type="ARBA" id="ARBA00023125"/>
    </source>
</evidence>
<dbReference type="GO" id="GO:0008270">
    <property type="term" value="F:zinc ion binding"/>
    <property type="evidence" value="ECO:0007669"/>
    <property type="project" value="UniProtKB-KW"/>
</dbReference>
<accession>A0A9Q8TYF5</accession>
<dbReference type="NCBIfam" id="TIGR00577">
    <property type="entry name" value="fpg"/>
    <property type="match status" value="1"/>
</dbReference>
<evidence type="ECO:0000256" key="13">
    <source>
        <dbReference type="ARBA" id="ARBA00023268"/>
    </source>
</evidence>
<gene>
    <name evidence="18" type="primary">mutM</name>
    <name evidence="18" type="ORF">M9B40_00495</name>
</gene>
<dbReference type="InterPro" id="IPR012319">
    <property type="entry name" value="FPG_cat"/>
</dbReference>
<dbReference type="PROSITE" id="PS01242">
    <property type="entry name" value="ZF_FPG_1"/>
    <property type="match status" value="1"/>
</dbReference>
<evidence type="ECO:0000259" key="16">
    <source>
        <dbReference type="SMART" id="SM00898"/>
    </source>
</evidence>
<evidence type="ECO:0000256" key="11">
    <source>
        <dbReference type="ARBA" id="ARBA00023204"/>
    </source>
</evidence>
<feature type="domain" description="Formamidopyrimidine-DNA glycosylase catalytic" evidence="16">
    <location>
        <begin position="2"/>
        <end position="116"/>
    </location>
</feature>
<evidence type="ECO:0000313" key="19">
    <source>
        <dbReference type="Proteomes" id="UP001056381"/>
    </source>
</evidence>
<comment type="cofactor">
    <cofactor evidence="2">
        <name>Zn(2+)</name>
        <dbReference type="ChEBI" id="CHEBI:29105"/>
    </cofactor>
</comment>
<evidence type="ECO:0000259" key="17">
    <source>
        <dbReference type="SMART" id="SM01232"/>
    </source>
</evidence>
<dbReference type="EC" id="3.2.2.23" evidence="18"/>
<dbReference type="SMART" id="SM01232">
    <property type="entry name" value="H2TH"/>
    <property type="match status" value="1"/>
</dbReference>